<organism evidence="2 3">
    <name type="scientific">Dictyobacter vulcani</name>
    <dbReference type="NCBI Taxonomy" id="2607529"/>
    <lineage>
        <taxon>Bacteria</taxon>
        <taxon>Bacillati</taxon>
        <taxon>Chloroflexota</taxon>
        <taxon>Ktedonobacteria</taxon>
        <taxon>Ktedonobacterales</taxon>
        <taxon>Dictyobacteraceae</taxon>
        <taxon>Dictyobacter</taxon>
    </lineage>
</organism>
<reference evidence="2 3" key="1">
    <citation type="submission" date="2019-10" db="EMBL/GenBank/DDBJ databases">
        <title>Dictyobacter vulcani sp. nov., within the class Ktedonobacteria, isolated from soil of volcanic Mt. Zao.</title>
        <authorList>
            <person name="Zheng Y."/>
            <person name="Wang C.M."/>
            <person name="Sakai Y."/>
            <person name="Abe K."/>
            <person name="Yokota A."/>
            <person name="Yabe S."/>
        </authorList>
    </citation>
    <scope>NUCLEOTIDE SEQUENCE [LARGE SCALE GENOMIC DNA]</scope>
    <source>
        <strain evidence="2 3">W12</strain>
    </source>
</reference>
<keyword evidence="3" id="KW-1185">Reference proteome</keyword>
<feature type="coiled-coil region" evidence="1">
    <location>
        <begin position="101"/>
        <end position="128"/>
    </location>
</feature>
<evidence type="ECO:0000256" key="1">
    <source>
        <dbReference type="SAM" id="Coils"/>
    </source>
</evidence>
<keyword evidence="1" id="KW-0175">Coiled coil</keyword>
<accession>A0A5J4KJB3</accession>
<comment type="caution">
    <text evidence="2">The sequence shown here is derived from an EMBL/GenBank/DDBJ whole genome shotgun (WGS) entry which is preliminary data.</text>
</comment>
<dbReference type="Proteomes" id="UP000326912">
    <property type="component" value="Unassembled WGS sequence"/>
</dbReference>
<sequence length="706" mass="82400">MRVEMYKISYENYKFTAEIDTGAEVGENQLTLWYCEKVALDALSLAQLNTELLLKALKEPHKSLLLPYLEEIKHNHKQTFEHEMGEILKPFSSQKLPGEIKRKVKRIRAKIQQTLEQLESQFMQQEVLTLERDCFDLTAIEKDYQIYGEWKFLRDFFFEEATYENIRKFCHDFATNATTRAIVASREGRWIKRNALYTRNLLSVVGEQALLANDSSYMRLAREFFRWLDLHLEDVLQDPEYQRLSKLDAIDRTSTHESDISLRPAIDLYKSLPGVTIRYSCQGVSGKIKLDGYELLAITPHEEFASISFSSISYLIHDAISARLQQFTAITTERIPCNFTNGIILRSTGNNLRFREELYLLGLQLHQMLSESQHKQEPEPPVQCLKTWETANHPEYPPHIDHAGGILPARLTWLCRTENIENTLSLLSHFNHWAKARDLLYYEDRQGLYAIKTLFLSEAYQNGTIQLTGYIDGSPAFPFHLMVDYATTMATETILETLNDIEDNQQAEPAKKLFQRITGQPYKPQENQEILDRTQAEELIQRELETLIQHALESRQPIPYQQLEELLVYPMDLLNTTSRYLYSWDTLREGDLRKLDPEGLSLLSFHYESETANYTFHLPYRTAEAFLPAKHIQQIRGQASVERREYGTFYGRTITEEESISHPIEEILYALGIYSGQNFPRHLERKKERPLPASEWNFGELYEEEE</sequence>
<evidence type="ECO:0000313" key="2">
    <source>
        <dbReference type="EMBL" id="GER87813.1"/>
    </source>
</evidence>
<dbReference type="EMBL" id="BKZW01000001">
    <property type="protein sequence ID" value="GER87813.1"/>
    <property type="molecule type" value="Genomic_DNA"/>
</dbReference>
<protein>
    <submittedName>
        <fullName evidence="2">Uncharacterized protein</fullName>
    </submittedName>
</protein>
<proteinExistence type="predicted"/>
<gene>
    <name evidence="2" type="ORF">KDW_19750</name>
</gene>
<evidence type="ECO:0000313" key="3">
    <source>
        <dbReference type="Proteomes" id="UP000326912"/>
    </source>
</evidence>
<dbReference type="RefSeq" id="WP_162005105.1">
    <property type="nucleotide sequence ID" value="NZ_BKZW01000001.1"/>
</dbReference>
<name>A0A5J4KJB3_9CHLR</name>
<dbReference type="AlphaFoldDB" id="A0A5J4KJB3"/>